<proteinExistence type="predicted"/>
<dbReference type="AlphaFoldDB" id="A0A380ARI6"/>
<keyword evidence="1" id="KW-0732">Signal</keyword>
<dbReference type="InterPro" id="IPR050263">
    <property type="entry name" value="Bact_Fimbrial_Adh_Pro"/>
</dbReference>
<name>A0A380ARI6_9GAMM</name>
<dbReference type="InterPro" id="IPR000259">
    <property type="entry name" value="Adhesion_dom_fimbrial"/>
</dbReference>
<dbReference type="PANTHER" id="PTHR33420:SF4">
    <property type="entry name" value="FIMBRIAL-LIKE PROTEIN FIMF"/>
    <property type="match status" value="1"/>
</dbReference>
<feature type="signal peptide" evidence="1">
    <location>
        <begin position="1"/>
        <end position="24"/>
    </location>
</feature>
<dbReference type="EMBL" id="UGYN01000002">
    <property type="protein sequence ID" value="SUI85249.1"/>
    <property type="molecule type" value="Genomic_DNA"/>
</dbReference>
<dbReference type="Pfam" id="PF00419">
    <property type="entry name" value="Fimbrial"/>
    <property type="match status" value="1"/>
</dbReference>
<dbReference type="PANTHER" id="PTHR33420">
    <property type="entry name" value="FIMBRIAL SUBUNIT ELFA-RELATED"/>
    <property type="match status" value="1"/>
</dbReference>
<sequence length="175" mass="17851">MHMVALKTARALLTLMLCSGAVWADDASVNITGRVLSAACEPTVDPLAVDLGTLSRSILSSKGVTGSHTDFTLRLKSCPAEVSQVQVQFDGVAATGDSTALALTGSSVAKGVGVQLLDGAKKVLAPGTRSPLMSIIGGNSTVNSLTFSARYIATSDTVTAGSANASATFTIWYNN</sequence>
<evidence type="ECO:0000259" key="2">
    <source>
        <dbReference type="Pfam" id="PF00419"/>
    </source>
</evidence>
<dbReference type="InterPro" id="IPR036937">
    <property type="entry name" value="Adhesion_dom_fimbrial_sf"/>
</dbReference>
<dbReference type="GO" id="GO:0009289">
    <property type="term" value="C:pilus"/>
    <property type="evidence" value="ECO:0007669"/>
    <property type="project" value="InterPro"/>
</dbReference>
<protein>
    <submittedName>
        <fullName evidence="3">Type-1A pilin</fullName>
    </submittedName>
</protein>
<dbReference type="RefSeq" id="WP_115184432.1">
    <property type="nucleotide sequence ID" value="NZ_CAMKUF010000001.1"/>
</dbReference>
<evidence type="ECO:0000313" key="3">
    <source>
        <dbReference type="EMBL" id="SUI85249.1"/>
    </source>
</evidence>
<dbReference type="SUPFAM" id="SSF49401">
    <property type="entry name" value="Bacterial adhesins"/>
    <property type="match status" value="1"/>
</dbReference>
<reference evidence="3 4" key="1">
    <citation type="submission" date="2018-06" db="EMBL/GenBank/DDBJ databases">
        <authorList>
            <consortium name="Pathogen Informatics"/>
            <person name="Doyle S."/>
        </authorList>
    </citation>
    <scope>NUCLEOTIDE SEQUENCE [LARGE SCALE GENOMIC DNA]</scope>
    <source>
        <strain evidence="3 4">NCTC11544</strain>
    </source>
</reference>
<dbReference type="GO" id="GO:0043709">
    <property type="term" value="P:cell adhesion involved in single-species biofilm formation"/>
    <property type="evidence" value="ECO:0007669"/>
    <property type="project" value="TreeGrafter"/>
</dbReference>
<accession>A0A380ARI6</accession>
<evidence type="ECO:0000256" key="1">
    <source>
        <dbReference type="SAM" id="SignalP"/>
    </source>
</evidence>
<feature type="domain" description="Fimbrial-type adhesion" evidence="2">
    <location>
        <begin position="30"/>
        <end position="173"/>
    </location>
</feature>
<feature type="chain" id="PRO_5016689336" evidence="1">
    <location>
        <begin position="25"/>
        <end position="175"/>
    </location>
</feature>
<dbReference type="Gene3D" id="2.60.40.1090">
    <property type="entry name" value="Fimbrial-type adhesion domain"/>
    <property type="match status" value="1"/>
</dbReference>
<dbReference type="Proteomes" id="UP000255529">
    <property type="component" value="Unassembled WGS sequence"/>
</dbReference>
<organism evidence="3 4">
    <name type="scientific">Serratia quinivorans</name>
    <dbReference type="NCBI Taxonomy" id="137545"/>
    <lineage>
        <taxon>Bacteria</taxon>
        <taxon>Pseudomonadati</taxon>
        <taxon>Pseudomonadota</taxon>
        <taxon>Gammaproteobacteria</taxon>
        <taxon>Enterobacterales</taxon>
        <taxon>Yersiniaceae</taxon>
        <taxon>Serratia</taxon>
    </lineage>
</organism>
<evidence type="ECO:0000313" key="4">
    <source>
        <dbReference type="Proteomes" id="UP000255529"/>
    </source>
</evidence>
<dbReference type="InterPro" id="IPR008966">
    <property type="entry name" value="Adhesion_dom_sf"/>
</dbReference>
<gene>
    <name evidence="3" type="primary">fimA_5</name>
    <name evidence="3" type="ORF">NCTC11544_04730</name>
</gene>